<protein>
    <submittedName>
        <fullName evidence="1">Uncharacterized protein</fullName>
    </submittedName>
</protein>
<evidence type="ECO:0000313" key="2">
    <source>
        <dbReference type="Proteomes" id="UP000681720"/>
    </source>
</evidence>
<proteinExistence type="predicted"/>
<dbReference type="AlphaFoldDB" id="A0A8S3DR03"/>
<organism evidence="1 2">
    <name type="scientific">Rotaria magnacalcarata</name>
    <dbReference type="NCBI Taxonomy" id="392030"/>
    <lineage>
        <taxon>Eukaryota</taxon>
        <taxon>Metazoa</taxon>
        <taxon>Spiralia</taxon>
        <taxon>Gnathifera</taxon>
        <taxon>Rotifera</taxon>
        <taxon>Eurotatoria</taxon>
        <taxon>Bdelloidea</taxon>
        <taxon>Philodinida</taxon>
        <taxon>Philodinidae</taxon>
        <taxon>Rotaria</taxon>
    </lineage>
</organism>
<reference evidence="1" key="1">
    <citation type="submission" date="2021-02" db="EMBL/GenBank/DDBJ databases">
        <authorList>
            <person name="Nowell W R."/>
        </authorList>
    </citation>
    <scope>NUCLEOTIDE SEQUENCE</scope>
</reference>
<gene>
    <name evidence="1" type="ORF">GIL414_LOCUS58978</name>
</gene>
<evidence type="ECO:0000313" key="1">
    <source>
        <dbReference type="EMBL" id="CAF5032670.1"/>
    </source>
</evidence>
<feature type="non-terminal residue" evidence="1">
    <location>
        <position position="42"/>
    </location>
</feature>
<name>A0A8S3DR03_9BILA</name>
<accession>A0A8S3DR03</accession>
<dbReference type="Proteomes" id="UP000681720">
    <property type="component" value="Unassembled WGS sequence"/>
</dbReference>
<dbReference type="EMBL" id="CAJOBJ010220791">
    <property type="protein sequence ID" value="CAF5032670.1"/>
    <property type="molecule type" value="Genomic_DNA"/>
</dbReference>
<sequence>MEKVEWKGVKQINNIKYSQGDTTSTKTPGGEICVWHSWKVGS</sequence>
<comment type="caution">
    <text evidence="1">The sequence shown here is derived from an EMBL/GenBank/DDBJ whole genome shotgun (WGS) entry which is preliminary data.</text>
</comment>